<sequence length="157" mass="17465">MMKPTTSIERPWRTLLTLILSVASSTLVQASSSPQNDNDTNDSMSSLIHRYHNDTSSSGFPLDSKDQNKAATVFLTFSLLFGFALFGLNLRQKSFRRIENLSAYRRGTYEGVSLLELPPGDYNTSGTATDISPENDDDQGEEDANNLQPQEQEEPKI</sequence>
<organism evidence="4 5">
    <name type="scientific">Seminavis robusta</name>
    <dbReference type="NCBI Taxonomy" id="568900"/>
    <lineage>
        <taxon>Eukaryota</taxon>
        <taxon>Sar</taxon>
        <taxon>Stramenopiles</taxon>
        <taxon>Ochrophyta</taxon>
        <taxon>Bacillariophyta</taxon>
        <taxon>Bacillariophyceae</taxon>
        <taxon>Bacillariophycidae</taxon>
        <taxon>Naviculales</taxon>
        <taxon>Naviculaceae</taxon>
        <taxon>Seminavis</taxon>
    </lineage>
</organism>
<evidence type="ECO:0000256" key="1">
    <source>
        <dbReference type="SAM" id="MobiDB-lite"/>
    </source>
</evidence>
<keyword evidence="2" id="KW-1133">Transmembrane helix</keyword>
<proteinExistence type="predicted"/>
<evidence type="ECO:0000256" key="3">
    <source>
        <dbReference type="SAM" id="SignalP"/>
    </source>
</evidence>
<keyword evidence="5" id="KW-1185">Reference proteome</keyword>
<name>A0A9N8EZ46_9STRA</name>
<dbReference type="Proteomes" id="UP001153069">
    <property type="component" value="Unassembled WGS sequence"/>
</dbReference>
<comment type="caution">
    <text evidence="4">The sequence shown here is derived from an EMBL/GenBank/DDBJ whole genome shotgun (WGS) entry which is preliminary data.</text>
</comment>
<reference evidence="4" key="1">
    <citation type="submission" date="2020-06" db="EMBL/GenBank/DDBJ databases">
        <authorList>
            <consortium name="Plant Systems Biology data submission"/>
        </authorList>
    </citation>
    <scope>NUCLEOTIDE SEQUENCE</scope>
    <source>
        <strain evidence="4">D6</strain>
    </source>
</reference>
<evidence type="ECO:0000313" key="5">
    <source>
        <dbReference type="Proteomes" id="UP001153069"/>
    </source>
</evidence>
<keyword evidence="2" id="KW-0472">Membrane</keyword>
<feature type="region of interest" description="Disordered" evidence="1">
    <location>
        <begin position="118"/>
        <end position="157"/>
    </location>
</feature>
<dbReference type="EMBL" id="CAICTM010002176">
    <property type="protein sequence ID" value="CAB9528241.1"/>
    <property type="molecule type" value="Genomic_DNA"/>
</dbReference>
<feature type="transmembrane region" description="Helical" evidence="2">
    <location>
        <begin position="70"/>
        <end position="90"/>
    </location>
</feature>
<feature type="compositionally biased region" description="Polar residues" evidence="1">
    <location>
        <begin position="122"/>
        <end position="132"/>
    </location>
</feature>
<evidence type="ECO:0000256" key="2">
    <source>
        <dbReference type="SAM" id="Phobius"/>
    </source>
</evidence>
<keyword evidence="3" id="KW-0732">Signal</keyword>
<evidence type="ECO:0000313" key="4">
    <source>
        <dbReference type="EMBL" id="CAB9528241.1"/>
    </source>
</evidence>
<gene>
    <name evidence="4" type="ORF">SEMRO_2178_G317890.1</name>
</gene>
<accession>A0A9N8EZ46</accession>
<dbReference type="AlphaFoldDB" id="A0A9N8EZ46"/>
<feature type="signal peptide" evidence="3">
    <location>
        <begin position="1"/>
        <end position="30"/>
    </location>
</feature>
<feature type="chain" id="PRO_5040309484" evidence="3">
    <location>
        <begin position="31"/>
        <end position="157"/>
    </location>
</feature>
<protein>
    <submittedName>
        <fullName evidence="4">Uncharacterized protein</fullName>
    </submittedName>
</protein>
<keyword evidence="2" id="KW-0812">Transmembrane</keyword>
<feature type="compositionally biased region" description="Acidic residues" evidence="1">
    <location>
        <begin position="133"/>
        <end position="144"/>
    </location>
</feature>